<dbReference type="InterPro" id="IPR027417">
    <property type="entry name" value="P-loop_NTPase"/>
</dbReference>
<dbReference type="SUPFAM" id="SSF81886">
    <property type="entry name" value="Helical scaffold and wing domains of SecA"/>
    <property type="match status" value="1"/>
</dbReference>
<dbReference type="PANTHER" id="PTHR30612">
    <property type="entry name" value="SECA INNER MEMBRANE COMPONENT OF SEC PROTEIN SECRETION SYSTEM"/>
    <property type="match status" value="1"/>
</dbReference>
<dbReference type="EC" id="7.4.2.8" evidence="15"/>
<dbReference type="InterPro" id="IPR004027">
    <property type="entry name" value="SEC_C_motif"/>
</dbReference>
<feature type="domain" description="SecA family profile" evidence="20">
    <location>
        <begin position="1"/>
        <end position="645"/>
    </location>
</feature>
<keyword evidence="5 15" id="KW-1003">Cell membrane</keyword>
<comment type="subcellular location">
    <subcellularLocation>
        <location evidence="15">Cell membrane</location>
        <topology evidence="15">Peripheral membrane protein</topology>
        <orientation evidence="15">Cytoplasmic side</orientation>
    </subcellularLocation>
    <subcellularLocation>
        <location evidence="15">Cytoplasm</location>
    </subcellularLocation>
    <subcellularLocation>
        <location evidence="2">Membrane</location>
        <topology evidence="2">Peripheral membrane protein</topology>
    </subcellularLocation>
    <text evidence="15">Distribution is 50-50.</text>
</comment>
<dbReference type="InterPro" id="IPR011130">
    <property type="entry name" value="SecA_preprotein_X-link_dom"/>
</dbReference>
<keyword evidence="4 15" id="KW-0813">Transport</keyword>
<evidence type="ECO:0000256" key="2">
    <source>
        <dbReference type="ARBA" id="ARBA00004170"/>
    </source>
</evidence>
<dbReference type="PROSITE" id="PS51196">
    <property type="entry name" value="SECA_MOTOR_DEAD"/>
    <property type="match status" value="1"/>
</dbReference>
<dbReference type="EMBL" id="MHNF01000039">
    <property type="protein sequence ID" value="OGZ40147.1"/>
    <property type="molecule type" value="Genomic_DNA"/>
</dbReference>
<evidence type="ECO:0000256" key="1">
    <source>
        <dbReference type="ARBA" id="ARBA00001947"/>
    </source>
</evidence>
<dbReference type="GO" id="GO:0008564">
    <property type="term" value="F:protein-exporting ATPase activity"/>
    <property type="evidence" value="ECO:0007669"/>
    <property type="project" value="UniProtKB-EC"/>
</dbReference>
<evidence type="ECO:0000256" key="14">
    <source>
        <dbReference type="ARBA" id="ARBA00023136"/>
    </source>
</evidence>
<feature type="domain" description="Helicase C-terminal" evidence="19">
    <location>
        <begin position="449"/>
        <end position="652"/>
    </location>
</feature>
<dbReference type="InterPro" id="IPR036670">
    <property type="entry name" value="SecA_X-link_sf"/>
</dbReference>
<dbReference type="Gene3D" id="3.90.1440.10">
    <property type="entry name" value="SecA, preprotein cross-linking domain"/>
    <property type="match status" value="1"/>
</dbReference>
<comment type="caution">
    <text evidence="21">The sequence shown here is derived from an EMBL/GenBank/DDBJ whole genome shotgun (WGS) entry which is preliminary data.</text>
</comment>
<dbReference type="CDD" id="cd17928">
    <property type="entry name" value="DEXDc_SecA"/>
    <property type="match status" value="1"/>
</dbReference>
<dbReference type="PANTHER" id="PTHR30612:SF0">
    <property type="entry name" value="CHLOROPLAST PROTEIN-TRANSPORTING ATPASE"/>
    <property type="match status" value="1"/>
</dbReference>
<name>A0A1G2FQR6_9BACT</name>
<dbReference type="PROSITE" id="PS51192">
    <property type="entry name" value="HELICASE_ATP_BIND_1"/>
    <property type="match status" value="1"/>
</dbReference>
<evidence type="ECO:0000256" key="3">
    <source>
        <dbReference type="ARBA" id="ARBA00007650"/>
    </source>
</evidence>
<evidence type="ECO:0000256" key="4">
    <source>
        <dbReference type="ARBA" id="ARBA00022448"/>
    </source>
</evidence>
<keyword evidence="7" id="KW-0479">Metal-binding</keyword>
<dbReference type="GO" id="GO:0046872">
    <property type="term" value="F:metal ion binding"/>
    <property type="evidence" value="ECO:0007669"/>
    <property type="project" value="UniProtKB-KW"/>
</dbReference>
<feature type="region of interest" description="Disordered" evidence="17">
    <location>
        <begin position="531"/>
        <end position="559"/>
    </location>
</feature>
<dbReference type="CDD" id="cd18803">
    <property type="entry name" value="SF2_C_secA"/>
    <property type="match status" value="1"/>
</dbReference>
<evidence type="ECO:0000259" key="20">
    <source>
        <dbReference type="PROSITE" id="PS51196"/>
    </source>
</evidence>
<keyword evidence="8 15" id="KW-0547">Nucleotide-binding</keyword>
<dbReference type="NCBIfam" id="TIGR00963">
    <property type="entry name" value="secA"/>
    <property type="match status" value="1"/>
</dbReference>
<dbReference type="Gene3D" id="3.40.50.300">
    <property type="entry name" value="P-loop containing nucleotide triphosphate hydrolases"/>
    <property type="match status" value="2"/>
</dbReference>
<dbReference type="SUPFAM" id="SSF81767">
    <property type="entry name" value="Pre-protein crosslinking domain of SecA"/>
    <property type="match status" value="1"/>
</dbReference>
<dbReference type="NCBIfam" id="NF009538">
    <property type="entry name" value="PRK12904.1"/>
    <property type="match status" value="1"/>
</dbReference>
<comment type="similarity">
    <text evidence="3 15 16">Belongs to the SecA family.</text>
</comment>
<evidence type="ECO:0000256" key="6">
    <source>
        <dbReference type="ARBA" id="ARBA00022490"/>
    </source>
</evidence>
<evidence type="ECO:0000256" key="16">
    <source>
        <dbReference type="RuleBase" id="RU003874"/>
    </source>
</evidence>
<dbReference type="GO" id="GO:0005524">
    <property type="term" value="F:ATP binding"/>
    <property type="evidence" value="ECO:0007669"/>
    <property type="project" value="UniProtKB-UniRule"/>
</dbReference>
<dbReference type="GO" id="GO:0017038">
    <property type="term" value="P:protein import"/>
    <property type="evidence" value="ECO:0007669"/>
    <property type="project" value="InterPro"/>
</dbReference>
<dbReference type="InterPro" id="IPR014001">
    <property type="entry name" value="Helicase_ATP-bd"/>
</dbReference>
<evidence type="ECO:0000259" key="18">
    <source>
        <dbReference type="PROSITE" id="PS51192"/>
    </source>
</evidence>
<comment type="subunit">
    <text evidence="15">Monomer and homodimer. Part of the essential Sec protein translocation apparatus which comprises SecA, SecYEG and auxiliary proteins SecDF. Other proteins may also be involved.</text>
</comment>
<evidence type="ECO:0000259" key="19">
    <source>
        <dbReference type="PROSITE" id="PS51194"/>
    </source>
</evidence>
<dbReference type="Pfam" id="PF21090">
    <property type="entry name" value="P-loop_SecA"/>
    <property type="match status" value="1"/>
</dbReference>
<dbReference type="Pfam" id="PF07517">
    <property type="entry name" value="SecA_DEAD"/>
    <property type="match status" value="1"/>
</dbReference>
<dbReference type="PRINTS" id="PR00906">
    <property type="entry name" value="SECA"/>
</dbReference>
<comment type="function">
    <text evidence="15">Part of the Sec protein translocase complex. Interacts with the SecYEG preprotein conducting channel. Has a central role in coupling the hydrolysis of ATP to the transfer of proteins into and across the cell membrane, serving as an ATP-driven molecular motor driving the stepwise translocation of polypeptide chains across the membrane.</text>
</comment>
<dbReference type="InterPro" id="IPR044722">
    <property type="entry name" value="SecA_SF2_C"/>
</dbReference>
<evidence type="ECO:0000256" key="11">
    <source>
        <dbReference type="ARBA" id="ARBA00022927"/>
    </source>
</evidence>
<dbReference type="Gene3D" id="1.10.3060.10">
    <property type="entry name" value="Helical scaffold and wing domains of SecA"/>
    <property type="match status" value="1"/>
</dbReference>
<evidence type="ECO:0000256" key="8">
    <source>
        <dbReference type="ARBA" id="ARBA00022741"/>
    </source>
</evidence>
<dbReference type="GO" id="GO:0006605">
    <property type="term" value="P:protein targeting"/>
    <property type="evidence" value="ECO:0007669"/>
    <property type="project" value="UniProtKB-UniRule"/>
</dbReference>
<evidence type="ECO:0000256" key="5">
    <source>
        <dbReference type="ARBA" id="ARBA00022475"/>
    </source>
</evidence>
<evidence type="ECO:0000313" key="22">
    <source>
        <dbReference type="Proteomes" id="UP000177126"/>
    </source>
</evidence>
<keyword evidence="6 15" id="KW-0963">Cytoplasm</keyword>
<dbReference type="Pfam" id="PF01043">
    <property type="entry name" value="SecA_PP_bind"/>
    <property type="match status" value="1"/>
</dbReference>
<evidence type="ECO:0000256" key="13">
    <source>
        <dbReference type="ARBA" id="ARBA00023010"/>
    </source>
</evidence>
<dbReference type="FunFam" id="3.90.1440.10:FF:000002">
    <property type="entry name" value="Protein translocase subunit SecA"/>
    <property type="match status" value="1"/>
</dbReference>
<dbReference type="HAMAP" id="MF_01382">
    <property type="entry name" value="SecA"/>
    <property type="match status" value="1"/>
</dbReference>
<dbReference type="Pfam" id="PF02810">
    <property type="entry name" value="SEC-C"/>
    <property type="match status" value="1"/>
</dbReference>
<comment type="catalytic activity">
    <reaction evidence="15">
        <text>ATP + H2O + cellular proteinSide 1 = ADP + phosphate + cellular proteinSide 2.</text>
        <dbReference type="EC" id="7.4.2.8"/>
    </reaction>
</comment>
<dbReference type="InterPro" id="IPR000185">
    <property type="entry name" value="SecA"/>
</dbReference>
<dbReference type="InterPro" id="IPR011115">
    <property type="entry name" value="SecA_DEAD"/>
</dbReference>
<evidence type="ECO:0000313" key="21">
    <source>
        <dbReference type="EMBL" id="OGZ40147.1"/>
    </source>
</evidence>
<keyword evidence="10 15" id="KW-0067">ATP-binding</keyword>
<dbReference type="GO" id="GO:0005886">
    <property type="term" value="C:plasma membrane"/>
    <property type="evidence" value="ECO:0007669"/>
    <property type="project" value="UniProtKB-SubCell"/>
</dbReference>
<dbReference type="InterPro" id="IPR036266">
    <property type="entry name" value="SecA_Wing/Scaffold_sf"/>
</dbReference>
<evidence type="ECO:0000256" key="15">
    <source>
        <dbReference type="HAMAP-Rule" id="MF_01382"/>
    </source>
</evidence>
<dbReference type="FunFam" id="3.40.50.300:FF:000113">
    <property type="entry name" value="Preprotein translocase subunit SecA"/>
    <property type="match status" value="1"/>
</dbReference>
<dbReference type="GO" id="GO:0043952">
    <property type="term" value="P:protein transport by the Sec complex"/>
    <property type="evidence" value="ECO:0007669"/>
    <property type="project" value="UniProtKB-ARBA"/>
</dbReference>
<dbReference type="PROSITE" id="PS51194">
    <property type="entry name" value="HELICASE_CTER"/>
    <property type="match status" value="1"/>
</dbReference>
<dbReference type="InterPro" id="IPR014018">
    <property type="entry name" value="SecA_motor_DEAD"/>
</dbReference>
<feature type="binding site" evidence="15">
    <location>
        <position position="91"/>
    </location>
    <ligand>
        <name>ATP</name>
        <dbReference type="ChEBI" id="CHEBI:30616"/>
    </ligand>
</feature>
<dbReference type="SUPFAM" id="SSF52540">
    <property type="entry name" value="P-loop containing nucleoside triphosphate hydrolases"/>
    <property type="match status" value="2"/>
</dbReference>
<gene>
    <name evidence="15" type="primary">secA</name>
    <name evidence="21" type="ORF">A3B04_03900</name>
</gene>
<feature type="binding site" evidence="15">
    <location>
        <begin position="109"/>
        <end position="113"/>
    </location>
    <ligand>
        <name>ATP</name>
        <dbReference type="ChEBI" id="CHEBI:30616"/>
    </ligand>
</feature>
<keyword evidence="14 15" id="KW-0472">Membrane</keyword>
<evidence type="ECO:0000256" key="12">
    <source>
        <dbReference type="ARBA" id="ARBA00022967"/>
    </source>
</evidence>
<feature type="domain" description="Helicase ATP-binding" evidence="18">
    <location>
        <begin position="93"/>
        <end position="272"/>
    </location>
</feature>
<dbReference type="AlphaFoldDB" id="A0A1G2FQR6"/>
<dbReference type="GO" id="GO:0065002">
    <property type="term" value="P:intracellular protein transmembrane transport"/>
    <property type="evidence" value="ECO:0007669"/>
    <property type="project" value="UniProtKB-UniRule"/>
</dbReference>
<dbReference type="SMART" id="SM00957">
    <property type="entry name" value="SecA_DEAD"/>
    <property type="match status" value="1"/>
</dbReference>
<feature type="region of interest" description="Disordered" evidence="17">
    <location>
        <begin position="870"/>
        <end position="902"/>
    </location>
</feature>
<dbReference type="GO" id="GO:0031522">
    <property type="term" value="C:cell envelope Sec protein transport complex"/>
    <property type="evidence" value="ECO:0007669"/>
    <property type="project" value="TreeGrafter"/>
</dbReference>
<evidence type="ECO:0000256" key="7">
    <source>
        <dbReference type="ARBA" id="ARBA00022723"/>
    </source>
</evidence>
<accession>A0A1G2FQR6</accession>
<dbReference type="InterPro" id="IPR001650">
    <property type="entry name" value="Helicase_C-like"/>
</dbReference>
<dbReference type="Pfam" id="PF07516">
    <property type="entry name" value="SecA_SW"/>
    <property type="match status" value="1"/>
</dbReference>
<evidence type="ECO:0000256" key="17">
    <source>
        <dbReference type="SAM" id="MobiDB-lite"/>
    </source>
</evidence>
<evidence type="ECO:0000256" key="10">
    <source>
        <dbReference type="ARBA" id="ARBA00022840"/>
    </source>
</evidence>
<comment type="cofactor">
    <cofactor evidence="1">
        <name>Zn(2+)</name>
        <dbReference type="ChEBI" id="CHEBI:29105"/>
    </cofactor>
</comment>
<dbReference type="SMART" id="SM00958">
    <property type="entry name" value="SecA_PP_bind"/>
    <property type="match status" value="1"/>
</dbReference>
<sequence>MSFLTKFFGQGGGGDFVKYEAIVKEVNELEAKFELLAVEELKAKTQELRDRLQGRLPAGRQETLDEILPEAFALTREAAKKTLGQRHFDAQIIGGVVLHEGKIAEMKTGEGKTLTATLAIYLNALTGDGVHVVTVNDYLSKRDANWMGAVFHALGLSVGCIQHEQSFLYEPVKIDKNEVTVEMQNLKLVSRREAYLADITYGTNNEFGFDYLRDNMVADLNEMAQRGHNFAIVDEVDSILIDEARTPLIISAPDEDSGKLYETFSKIAPRLAENDPSTDSGQGDYNLDEKMRAVTLTEAGIAKVEKILGLGNIYTEGGIKYVHHLEQALRAEVMFKRDRNYVVKNDEVIIVDEFTGRLMPGRRYSEGLHQALEAKEGVTVQKESRTLATITFQNYFRLYKKLSGMTGTAMTSAEEFSKVYKLEVVAVPTNQPMIREDMTDSVYRTETGKFIAVAREIKERHDLGQPVLIGTVSIEKNELLSQFLRQEGIPHELLNAKNHEREAQIIANAGRKGAVTAATNMAGRGVDIILGGRFEENPPQPSPKGGSNASGSPPLGGVRGDFVIDNWQKEHDEVVALGGLHIIGTERHEARRIDDQLRGRAGRQGDPGSSQFFVSFEDDLMRIFAPDRIKKLMEAMNIPEDQPIENRMIGRAIESAQAKIEGFNFDTRKHVLEYDDVMNKQRETIYRKRREILESASLREQVLEVIANEITKIVKFHAPGEYQDDWNLEEMHENIKSIFPLPNEARQTTADAQTKDDLIDYLVGLAKQAYEAKEKNVGEVQMREIEKMFYLRTIDMFWMEHLDEMEHLRDSVKLRAYGQKDPLVEYKNEGHKLFGRLLGAIQTSFVGSIYKVEIMSERAAEKKETKNILAGQAVSENKKNKVGRNDPCPCGSGKKYKRCHGA</sequence>
<dbReference type="GO" id="GO:0005829">
    <property type="term" value="C:cytosol"/>
    <property type="evidence" value="ECO:0007669"/>
    <property type="project" value="TreeGrafter"/>
</dbReference>
<keyword evidence="12 15" id="KW-1278">Translocase</keyword>
<keyword evidence="13 15" id="KW-0811">Translocation</keyword>
<organism evidence="21 22">
    <name type="scientific">Candidatus Portnoybacteria bacterium RIFCSPLOWO2_02_FULL_39_11</name>
    <dbReference type="NCBI Taxonomy" id="1802001"/>
    <lineage>
        <taxon>Bacteria</taxon>
        <taxon>Candidatus Portnoyibacteriota</taxon>
    </lineage>
</organism>
<evidence type="ECO:0000256" key="9">
    <source>
        <dbReference type="ARBA" id="ARBA00022833"/>
    </source>
</evidence>
<feature type="binding site" evidence="15">
    <location>
        <position position="527"/>
    </location>
    <ligand>
        <name>ATP</name>
        <dbReference type="ChEBI" id="CHEBI:30616"/>
    </ligand>
</feature>
<protein>
    <recommendedName>
        <fullName evidence="15 16">Protein translocase subunit SecA</fullName>
        <ecNumber evidence="15">7.4.2.8</ecNumber>
    </recommendedName>
</protein>
<proteinExistence type="inferred from homology"/>
<dbReference type="Proteomes" id="UP000177126">
    <property type="component" value="Unassembled WGS sequence"/>
</dbReference>
<reference evidence="21 22" key="1">
    <citation type="journal article" date="2016" name="Nat. Commun.">
        <title>Thousands of microbial genomes shed light on interconnected biogeochemical processes in an aquifer system.</title>
        <authorList>
            <person name="Anantharaman K."/>
            <person name="Brown C.T."/>
            <person name="Hug L.A."/>
            <person name="Sharon I."/>
            <person name="Castelle C.J."/>
            <person name="Probst A.J."/>
            <person name="Thomas B.C."/>
            <person name="Singh A."/>
            <person name="Wilkins M.J."/>
            <person name="Karaoz U."/>
            <person name="Brodie E.L."/>
            <person name="Williams K.H."/>
            <person name="Hubbard S.S."/>
            <person name="Banfield J.F."/>
        </authorList>
    </citation>
    <scope>NUCLEOTIDE SEQUENCE [LARGE SCALE GENOMIC DNA]</scope>
</reference>
<keyword evidence="9" id="KW-0862">Zinc</keyword>
<keyword evidence="11 15" id="KW-0653">Protein transport</keyword>
<dbReference type="InterPro" id="IPR011116">
    <property type="entry name" value="SecA_Wing/Scaffold"/>
</dbReference>